<dbReference type="PANTHER" id="PTHR43406">
    <property type="entry name" value="TRYPTOPHAN SYNTHASE, ALPHA CHAIN"/>
    <property type="match status" value="1"/>
</dbReference>
<comment type="pathway">
    <text evidence="2">Amino-acid biosynthesis; L-tryptophan biosynthesis; L-tryptophan from chorismate: step 5/5.</text>
</comment>
<dbReference type="Pfam" id="PF00290">
    <property type="entry name" value="Trp_syntA"/>
    <property type="match status" value="1"/>
</dbReference>
<reference evidence="10" key="1">
    <citation type="journal article" date="2015" name="Nature">
        <title>Complex archaea that bridge the gap between prokaryotes and eukaryotes.</title>
        <authorList>
            <person name="Spang A."/>
            <person name="Saw J.H."/>
            <person name="Jorgensen S.L."/>
            <person name="Zaremba-Niedzwiedzka K."/>
            <person name="Martijn J."/>
            <person name="Lind A.E."/>
            <person name="van Eijk R."/>
            <person name="Schleper C."/>
            <person name="Guy L."/>
            <person name="Ettema T.J."/>
        </authorList>
    </citation>
    <scope>NUCLEOTIDE SEQUENCE</scope>
</reference>
<dbReference type="InterPro" id="IPR011060">
    <property type="entry name" value="RibuloseP-bd_barrel"/>
</dbReference>
<evidence type="ECO:0000256" key="9">
    <source>
        <dbReference type="ARBA" id="ARBA00049047"/>
    </source>
</evidence>
<evidence type="ECO:0000256" key="6">
    <source>
        <dbReference type="ARBA" id="ARBA00022822"/>
    </source>
</evidence>
<dbReference type="EMBL" id="LAZR01017850">
    <property type="protein sequence ID" value="KKL98702.1"/>
    <property type="molecule type" value="Genomic_DNA"/>
</dbReference>
<evidence type="ECO:0000256" key="2">
    <source>
        <dbReference type="ARBA" id="ARBA00004733"/>
    </source>
</evidence>
<evidence type="ECO:0000256" key="7">
    <source>
        <dbReference type="ARBA" id="ARBA00023141"/>
    </source>
</evidence>
<evidence type="ECO:0000256" key="3">
    <source>
        <dbReference type="ARBA" id="ARBA00011270"/>
    </source>
</evidence>
<dbReference type="FunFam" id="3.20.20.70:FF:000037">
    <property type="entry name" value="Tryptophan synthase alpha chain"/>
    <property type="match status" value="1"/>
</dbReference>
<dbReference type="SUPFAM" id="SSF51366">
    <property type="entry name" value="Ribulose-phoshate binding barrel"/>
    <property type="match status" value="1"/>
</dbReference>
<comment type="subunit">
    <text evidence="3">Tetramer of two alpha and two beta chains.</text>
</comment>
<dbReference type="InterPro" id="IPR018204">
    <property type="entry name" value="Trp_synthase_alpha_AS"/>
</dbReference>
<dbReference type="InterPro" id="IPR013785">
    <property type="entry name" value="Aldolase_TIM"/>
</dbReference>
<dbReference type="GO" id="GO:0004834">
    <property type="term" value="F:tryptophan synthase activity"/>
    <property type="evidence" value="ECO:0007669"/>
    <property type="project" value="UniProtKB-EC"/>
</dbReference>
<evidence type="ECO:0000313" key="10">
    <source>
        <dbReference type="EMBL" id="KKL98702.1"/>
    </source>
</evidence>
<dbReference type="CDD" id="cd04724">
    <property type="entry name" value="Tryptophan_synthase_alpha"/>
    <property type="match status" value="1"/>
</dbReference>
<organism evidence="10">
    <name type="scientific">marine sediment metagenome</name>
    <dbReference type="NCBI Taxonomy" id="412755"/>
    <lineage>
        <taxon>unclassified sequences</taxon>
        <taxon>metagenomes</taxon>
        <taxon>ecological metagenomes</taxon>
    </lineage>
</organism>
<dbReference type="AlphaFoldDB" id="A0A0F9JI71"/>
<dbReference type="PROSITE" id="PS00167">
    <property type="entry name" value="TRP_SYNTHASE_ALPHA"/>
    <property type="match status" value="1"/>
</dbReference>
<proteinExistence type="inferred from homology"/>
<accession>A0A0F9JI71</accession>
<sequence>MNRIIEKFQEIRKSGRKALVGYLTACDPDLKTSEKNIRCMLDNGVDILELGVPFSDPIADGPVIQAASQRALKDGATLEKVLVLVSRLRQDYDNPIILFGYANPFLIYGYDRICKNSSDAGVDGMLIVDLPFEEANEFRMKMTAHGLIMIPLIAPTTPEERAEEILKNAEGFVYCIIVRGVTGARKQLASDLEKHISGLRKCTDLPIAVGFGISDGAQAGRAARWADGVVVGSALIRAAQENRLASFVQELRNALIA</sequence>
<evidence type="ECO:0000256" key="8">
    <source>
        <dbReference type="ARBA" id="ARBA00023239"/>
    </source>
</evidence>
<dbReference type="PANTHER" id="PTHR43406:SF1">
    <property type="entry name" value="TRYPTOPHAN SYNTHASE ALPHA CHAIN, CHLOROPLASTIC"/>
    <property type="match status" value="1"/>
</dbReference>
<evidence type="ECO:0000256" key="4">
    <source>
        <dbReference type="ARBA" id="ARBA00012043"/>
    </source>
</evidence>
<evidence type="ECO:0000256" key="5">
    <source>
        <dbReference type="ARBA" id="ARBA00022605"/>
    </source>
</evidence>
<comment type="function">
    <text evidence="1">The alpha subunit is responsible for the aldol cleavage of indoleglycerol phosphate to indole and glyceraldehyde 3-phosphate.</text>
</comment>
<dbReference type="GO" id="GO:0005829">
    <property type="term" value="C:cytosol"/>
    <property type="evidence" value="ECO:0007669"/>
    <property type="project" value="TreeGrafter"/>
</dbReference>
<dbReference type="Gene3D" id="3.20.20.70">
    <property type="entry name" value="Aldolase class I"/>
    <property type="match status" value="1"/>
</dbReference>
<gene>
    <name evidence="10" type="ORF">LCGC14_1821810</name>
</gene>
<keyword evidence="5" id="KW-0028">Amino-acid biosynthesis</keyword>
<name>A0A0F9JI71_9ZZZZ</name>
<dbReference type="NCBIfam" id="TIGR00262">
    <property type="entry name" value="trpA"/>
    <property type="match status" value="1"/>
</dbReference>
<dbReference type="HAMAP" id="MF_00131">
    <property type="entry name" value="Trp_synth_alpha"/>
    <property type="match status" value="1"/>
</dbReference>
<protein>
    <recommendedName>
        <fullName evidence="4">tryptophan synthase</fullName>
        <ecNumber evidence="4">4.2.1.20</ecNumber>
    </recommendedName>
</protein>
<dbReference type="UniPathway" id="UPA00035">
    <property type="reaction ID" value="UER00044"/>
</dbReference>
<keyword evidence="6" id="KW-0822">Tryptophan biosynthesis</keyword>
<comment type="caution">
    <text evidence="10">The sequence shown here is derived from an EMBL/GenBank/DDBJ whole genome shotgun (WGS) entry which is preliminary data.</text>
</comment>
<keyword evidence="8" id="KW-0456">Lyase</keyword>
<dbReference type="InterPro" id="IPR002028">
    <property type="entry name" value="Trp_synthase_suA"/>
</dbReference>
<keyword evidence="7" id="KW-0057">Aromatic amino acid biosynthesis</keyword>
<comment type="catalytic activity">
    <reaction evidence="9">
        <text>(1S,2R)-1-C-(indol-3-yl)glycerol 3-phosphate + L-serine = D-glyceraldehyde 3-phosphate + L-tryptophan + H2O</text>
        <dbReference type="Rhea" id="RHEA:10532"/>
        <dbReference type="ChEBI" id="CHEBI:15377"/>
        <dbReference type="ChEBI" id="CHEBI:33384"/>
        <dbReference type="ChEBI" id="CHEBI:57912"/>
        <dbReference type="ChEBI" id="CHEBI:58866"/>
        <dbReference type="ChEBI" id="CHEBI:59776"/>
        <dbReference type="EC" id="4.2.1.20"/>
    </reaction>
</comment>
<evidence type="ECO:0000256" key="1">
    <source>
        <dbReference type="ARBA" id="ARBA00003365"/>
    </source>
</evidence>
<dbReference type="EC" id="4.2.1.20" evidence="4"/>